<gene>
    <name evidence="1" type="ORF">L9F63_006192</name>
</gene>
<name>A0AAD7ZAZ6_DIPPU</name>
<organism evidence="1 2">
    <name type="scientific">Diploptera punctata</name>
    <name type="common">Pacific beetle cockroach</name>
    <dbReference type="NCBI Taxonomy" id="6984"/>
    <lineage>
        <taxon>Eukaryota</taxon>
        <taxon>Metazoa</taxon>
        <taxon>Ecdysozoa</taxon>
        <taxon>Arthropoda</taxon>
        <taxon>Hexapoda</taxon>
        <taxon>Insecta</taxon>
        <taxon>Pterygota</taxon>
        <taxon>Neoptera</taxon>
        <taxon>Polyneoptera</taxon>
        <taxon>Dictyoptera</taxon>
        <taxon>Blattodea</taxon>
        <taxon>Blaberoidea</taxon>
        <taxon>Blaberidae</taxon>
        <taxon>Diplopterinae</taxon>
        <taxon>Diploptera</taxon>
    </lineage>
</organism>
<accession>A0AAD7ZAZ6</accession>
<dbReference type="Proteomes" id="UP001233999">
    <property type="component" value="Unassembled WGS sequence"/>
</dbReference>
<feature type="non-terminal residue" evidence="1">
    <location>
        <position position="1"/>
    </location>
</feature>
<protein>
    <submittedName>
        <fullName evidence="1">Uncharacterized protein</fullName>
    </submittedName>
</protein>
<reference evidence="1" key="2">
    <citation type="submission" date="2023-05" db="EMBL/GenBank/DDBJ databases">
        <authorList>
            <person name="Fouks B."/>
        </authorList>
    </citation>
    <scope>NUCLEOTIDE SEQUENCE</scope>
    <source>
        <strain evidence="1">Stay&amp;Tobe</strain>
        <tissue evidence="1">Testes</tissue>
    </source>
</reference>
<keyword evidence="2" id="KW-1185">Reference proteome</keyword>
<comment type="caution">
    <text evidence="1">The sequence shown here is derived from an EMBL/GenBank/DDBJ whole genome shotgun (WGS) entry which is preliminary data.</text>
</comment>
<feature type="non-terminal residue" evidence="1">
    <location>
        <position position="62"/>
    </location>
</feature>
<proteinExistence type="predicted"/>
<dbReference type="EMBL" id="JASPKZ010009370">
    <property type="protein sequence ID" value="KAJ9577218.1"/>
    <property type="molecule type" value="Genomic_DNA"/>
</dbReference>
<dbReference type="AlphaFoldDB" id="A0AAD7ZAZ6"/>
<evidence type="ECO:0000313" key="2">
    <source>
        <dbReference type="Proteomes" id="UP001233999"/>
    </source>
</evidence>
<evidence type="ECO:0000313" key="1">
    <source>
        <dbReference type="EMBL" id="KAJ9577218.1"/>
    </source>
</evidence>
<sequence length="62" mass="7434">FTCSQDDSSNHKSKYNTSAYLPNSLTYYNFMKNEKIRLGYTKRKECLRVFIKNLYLFLPILL</sequence>
<reference evidence="1" key="1">
    <citation type="journal article" date="2023" name="IScience">
        <title>Live-bearing cockroach genome reveals convergent evolutionary mechanisms linked to viviparity in insects and beyond.</title>
        <authorList>
            <person name="Fouks B."/>
            <person name="Harrison M.C."/>
            <person name="Mikhailova A.A."/>
            <person name="Marchal E."/>
            <person name="English S."/>
            <person name="Carruthers M."/>
            <person name="Jennings E.C."/>
            <person name="Chiamaka E.L."/>
            <person name="Frigard R.A."/>
            <person name="Pippel M."/>
            <person name="Attardo G.M."/>
            <person name="Benoit J.B."/>
            <person name="Bornberg-Bauer E."/>
            <person name="Tobe S.S."/>
        </authorList>
    </citation>
    <scope>NUCLEOTIDE SEQUENCE</scope>
    <source>
        <strain evidence="1">Stay&amp;Tobe</strain>
    </source>
</reference>